<sequence>MRPSETIFSDGLTPQKGRLKTQLRRKRNNRRLPTDPIIRPPLFQTAQPCN</sequence>
<dbReference type="AlphaFoldDB" id="F2BBG7"/>
<dbReference type="Proteomes" id="UP000004105">
    <property type="component" value="Unassembled WGS sequence"/>
</dbReference>
<proteinExistence type="predicted"/>
<organism evidence="2 3">
    <name type="scientific">Neisseria bacilliformis ATCC BAA-1200</name>
    <dbReference type="NCBI Taxonomy" id="888742"/>
    <lineage>
        <taxon>Bacteria</taxon>
        <taxon>Pseudomonadati</taxon>
        <taxon>Pseudomonadota</taxon>
        <taxon>Betaproteobacteria</taxon>
        <taxon>Neisseriales</taxon>
        <taxon>Neisseriaceae</taxon>
        <taxon>Neisseria</taxon>
    </lineage>
</organism>
<dbReference type="HOGENOM" id="CLU_3120187_0_0_4"/>
<accession>F2BBG7</accession>
<feature type="region of interest" description="Disordered" evidence="1">
    <location>
        <begin position="1"/>
        <end position="50"/>
    </location>
</feature>
<gene>
    <name evidence="2" type="primary">hipA</name>
    <name evidence="2" type="ORF">HMPREF9123_1072</name>
</gene>
<reference evidence="2 3" key="1">
    <citation type="submission" date="2011-02" db="EMBL/GenBank/DDBJ databases">
        <authorList>
            <person name="Muzny D."/>
            <person name="Qin X."/>
            <person name="Deng J."/>
            <person name="Jiang H."/>
            <person name="Liu Y."/>
            <person name="Qu J."/>
            <person name="Song X.-Z."/>
            <person name="Zhang L."/>
            <person name="Thornton R."/>
            <person name="Coyle M."/>
            <person name="Francisco L."/>
            <person name="Jackson L."/>
            <person name="Javaid M."/>
            <person name="Korchina V."/>
            <person name="Kovar C."/>
            <person name="Mata R."/>
            <person name="Mathew T."/>
            <person name="Ngo R."/>
            <person name="Nguyen L."/>
            <person name="Nguyen N."/>
            <person name="Okwuonu G."/>
            <person name="Ongeri F."/>
            <person name="Pham C."/>
            <person name="Simmons D."/>
            <person name="Wilczek-Boney K."/>
            <person name="Hale W."/>
            <person name="Jakkamsetti A."/>
            <person name="Pham P."/>
            <person name="Ruth R."/>
            <person name="San Lucas F."/>
            <person name="Warren J."/>
            <person name="Zhang J."/>
            <person name="Zhao Z."/>
            <person name="Zhou C."/>
            <person name="Zhu D."/>
            <person name="Lee S."/>
            <person name="Bess C."/>
            <person name="Blankenburg K."/>
            <person name="Forbes L."/>
            <person name="Fu Q."/>
            <person name="Gubbala S."/>
            <person name="Hirani K."/>
            <person name="Jayaseelan J.C."/>
            <person name="Lara F."/>
            <person name="Munidasa M."/>
            <person name="Palculict T."/>
            <person name="Patil S."/>
            <person name="Pu L.-L."/>
            <person name="Saada N."/>
            <person name="Tang L."/>
            <person name="Weissenberger G."/>
            <person name="Zhu Y."/>
            <person name="Hemphill L."/>
            <person name="Shang Y."/>
            <person name="Youmans B."/>
            <person name="Ayvaz T."/>
            <person name="Ross M."/>
            <person name="Santibanez J."/>
            <person name="Aqrawi P."/>
            <person name="Gross S."/>
            <person name="Joshi V."/>
            <person name="Fowler G."/>
            <person name="Nazareth L."/>
            <person name="Reid J."/>
            <person name="Worley K."/>
            <person name="Petrosino J."/>
            <person name="Highlander S."/>
            <person name="Gibbs R."/>
        </authorList>
    </citation>
    <scope>NUCLEOTIDE SEQUENCE [LARGE SCALE GENOMIC DNA]</scope>
    <source>
        <strain evidence="2 3">ATCC BAA-1200</strain>
    </source>
</reference>
<evidence type="ECO:0000256" key="1">
    <source>
        <dbReference type="SAM" id="MobiDB-lite"/>
    </source>
</evidence>
<dbReference type="EMBL" id="AFAY01000021">
    <property type="protein sequence ID" value="EGF11266.1"/>
    <property type="molecule type" value="Genomic_DNA"/>
</dbReference>
<keyword evidence="3" id="KW-1185">Reference proteome</keyword>
<feature type="compositionally biased region" description="Basic residues" evidence="1">
    <location>
        <begin position="17"/>
        <end position="30"/>
    </location>
</feature>
<evidence type="ECO:0000313" key="2">
    <source>
        <dbReference type="EMBL" id="EGF11266.1"/>
    </source>
</evidence>
<name>F2BBG7_9NEIS</name>
<comment type="caution">
    <text evidence="2">The sequence shown here is derived from an EMBL/GenBank/DDBJ whole genome shotgun (WGS) entry which is preliminary data.</text>
</comment>
<evidence type="ECO:0000313" key="3">
    <source>
        <dbReference type="Proteomes" id="UP000004105"/>
    </source>
</evidence>
<protein>
    <submittedName>
        <fullName evidence="2">HipA family toxin-antitoxin system</fullName>
    </submittedName>
</protein>